<dbReference type="GO" id="GO:0005737">
    <property type="term" value="C:cytoplasm"/>
    <property type="evidence" value="ECO:0007669"/>
    <property type="project" value="UniProtKB-SubCell"/>
</dbReference>
<evidence type="ECO:0000256" key="8">
    <source>
        <dbReference type="RuleBase" id="RU000643"/>
    </source>
</evidence>
<feature type="domain" description="Translation elongation factor EFTs/EF1B dimerisation" evidence="9">
    <location>
        <begin position="72"/>
        <end position="277"/>
    </location>
</feature>
<dbReference type="InterPro" id="IPR014039">
    <property type="entry name" value="Transl_elong_EFTs/EF1B_dimer"/>
</dbReference>
<evidence type="ECO:0000256" key="2">
    <source>
        <dbReference type="ARBA" id="ARBA00016956"/>
    </source>
</evidence>
<dbReference type="Gene3D" id="1.10.286.20">
    <property type="match status" value="1"/>
</dbReference>
<dbReference type="PANTHER" id="PTHR11741">
    <property type="entry name" value="ELONGATION FACTOR TS"/>
    <property type="match status" value="1"/>
</dbReference>
<dbReference type="HAMAP" id="MF_00050">
    <property type="entry name" value="EF_Ts"/>
    <property type="match status" value="1"/>
</dbReference>
<accession>A0A450S3H4</accession>
<comment type="similarity">
    <text evidence="1 6 7">Belongs to the EF-Ts family.</text>
</comment>
<dbReference type="InterPro" id="IPR036402">
    <property type="entry name" value="EF-Ts_dimer_sf"/>
</dbReference>
<dbReference type="FunFam" id="1.10.286.20:FF:000001">
    <property type="entry name" value="Elongation factor Ts"/>
    <property type="match status" value="1"/>
</dbReference>
<evidence type="ECO:0000256" key="3">
    <source>
        <dbReference type="ARBA" id="ARBA00022490"/>
    </source>
</evidence>
<keyword evidence="5 6" id="KW-0648">Protein biosynthesis</keyword>
<name>A0A450S3H4_9GAMM</name>
<dbReference type="InterPro" id="IPR001816">
    <property type="entry name" value="Transl_elong_EFTs/EF1B"/>
</dbReference>
<dbReference type="EMBL" id="CAADEY010000014">
    <property type="protein sequence ID" value="VFJ46211.1"/>
    <property type="molecule type" value="Genomic_DNA"/>
</dbReference>
<evidence type="ECO:0000256" key="7">
    <source>
        <dbReference type="RuleBase" id="RU000642"/>
    </source>
</evidence>
<evidence type="ECO:0000256" key="4">
    <source>
        <dbReference type="ARBA" id="ARBA00022768"/>
    </source>
</evidence>
<feature type="region of interest" description="Involved in Mg(2+) ion dislocation from EF-Tu" evidence="6">
    <location>
        <begin position="81"/>
        <end position="84"/>
    </location>
</feature>
<comment type="function">
    <text evidence="6 7">Associates with the EF-Tu.GDP complex and induces the exchange of GDP to GTP. It remains bound to the aminoacyl-tRNA.EF-Tu.GTP complex up to the GTP hydrolysis stage on the ribosome.</text>
</comment>
<protein>
    <recommendedName>
        <fullName evidence="2 6">Elongation factor Ts</fullName>
        <shortName evidence="6">EF-Ts</shortName>
    </recommendedName>
</protein>
<gene>
    <name evidence="6" type="primary">tsf</name>
    <name evidence="10" type="ORF">BECKDK2373C_GA0170839_101436</name>
</gene>
<evidence type="ECO:0000256" key="6">
    <source>
        <dbReference type="HAMAP-Rule" id="MF_00050"/>
    </source>
</evidence>
<dbReference type="Gene3D" id="3.30.479.20">
    <property type="entry name" value="Elongation factor Ts, dimerisation domain"/>
    <property type="match status" value="2"/>
</dbReference>
<reference evidence="10" key="1">
    <citation type="submission" date="2019-02" db="EMBL/GenBank/DDBJ databases">
        <authorList>
            <person name="Gruber-Vodicka R. H."/>
            <person name="Seah K. B. B."/>
        </authorList>
    </citation>
    <scope>NUCLEOTIDE SEQUENCE</scope>
    <source>
        <strain evidence="10">BECK_DK161</strain>
    </source>
</reference>
<comment type="subcellular location">
    <subcellularLocation>
        <location evidence="6 8">Cytoplasm</location>
    </subcellularLocation>
</comment>
<dbReference type="InterPro" id="IPR009060">
    <property type="entry name" value="UBA-like_sf"/>
</dbReference>
<dbReference type="PROSITE" id="PS01126">
    <property type="entry name" value="EF_TS_1"/>
    <property type="match status" value="1"/>
</dbReference>
<keyword evidence="3 6" id="KW-0963">Cytoplasm</keyword>
<evidence type="ECO:0000256" key="1">
    <source>
        <dbReference type="ARBA" id="ARBA00005532"/>
    </source>
</evidence>
<keyword evidence="4 6" id="KW-0251">Elongation factor</keyword>
<dbReference type="SUPFAM" id="SSF46934">
    <property type="entry name" value="UBA-like"/>
    <property type="match status" value="1"/>
</dbReference>
<dbReference type="GO" id="GO:0003746">
    <property type="term" value="F:translation elongation factor activity"/>
    <property type="evidence" value="ECO:0007669"/>
    <property type="project" value="UniProtKB-UniRule"/>
</dbReference>
<evidence type="ECO:0000313" key="10">
    <source>
        <dbReference type="EMBL" id="VFJ46211.1"/>
    </source>
</evidence>
<dbReference type="Gene3D" id="1.10.8.10">
    <property type="entry name" value="DNA helicase RuvA subunit, C-terminal domain"/>
    <property type="match status" value="1"/>
</dbReference>
<proteinExistence type="inferred from homology"/>
<sequence length="295" mass="31958">MAISAALVKELRERTGAGMMECKKALVETGGDLEAAIESMRKSGQAKADKRAGRVAAEGTIAMHIDENSGQAVMVEVNSETDFVAKEDGFQKFAADIAARVFEESPDNIEALSNLPMEKGGQNTIEEQRQALIARIGENITIRRFRKMQSQGGVLGSYLHHGGRIGVLVAFSEGGDNETARDVAMHVAANRPLCVREDQISLAVREKEKEIFEAQAAASGKPASIIEKMVIGRMNKFVNEVTLLGQPFVKDPDISVQKYLAKSGATVADFARFEVGEGIEKKAENFADEVMAQAR</sequence>
<evidence type="ECO:0000256" key="5">
    <source>
        <dbReference type="ARBA" id="ARBA00022917"/>
    </source>
</evidence>
<dbReference type="Pfam" id="PF00889">
    <property type="entry name" value="EF_TS"/>
    <property type="match status" value="1"/>
</dbReference>
<dbReference type="InterPro" id="IPR018101">
    <property type="entry name" value="Transl_elong_Ts_CS"/>
</dbReference>
<dbReference type="NCBIfam" id="TIGR00116">
    <property type="entry name" value="tsf"/>
    <property type="match status" value="1"/>
</dbReference>
<evidence type="ECO:0000259" key="9">
    <source>
        <dbReference type="Pfam" id="PF00889"/>
    </source>
</evidence>
<dbReference type="CDD" id="cd14275">
    <property type="entry name" value="UBA_EF-Ts"/>
    <property type="match status" value="1"/>
</dbReference>
<dbReference type="AlphaFoldDB" id="A0A450S3H4"/>
<dbReference type="FunFam" id="1.10.8.10:FF:000001">
    <property type="entry name" value="Elongation factor Ts"/>
    <property type="match status" value="1"/>
</dbReference>
<organism evidence="10">
    <name type="scientific">Candidatus Kentrum sp. DK</name>
    <dbReference type="NCBI Taxonomy" id="2126562"/>
    <lineage>
        <taxon>Bacteria</taxon>
        <taxon>Pseudomonadati</taxon>
        <taxon>Pseudomonadota</taxon>
        <taxon>Gammaproteobacteria</taxon>
        <taxon>Candidatus Kentrum</taxon>
    </lineage>
</organism>
<dbReference type="PROSITE" id="PS01127">
    <property type="entry name" value="EF_TS_2"/>
    <property type="match status" value="1"/>
</dbReference>
<dbReference type="SUPFAM" id="SSF54713">
    <property type="entry name" value="Elongation factor Ts (EF-Ts), dimerisation domain"/>
    <property type="match status" value="2"/>
</dbReference>
<dbReference type="PANTHER" id="PTHR11741:SF0">
    <property type="entry name" value="ELONGATION FACTOR TS, MITOCHONDRIAL"/>
    <property type="match status" value="1"/>
</dbReference>